<keyword evidence="1" id="KW-0472">Membrane</keyword>
<evidence type="ECO:0008006" key="4">
    <source>
        <dbReference type="Google" id="ProtNLM"/>
    </source>
</evidence>
<feature type="transmembrane region" description="Helical" evidence="1">
    <location>
        <begin position="124"/>
        <end position="148"/>
    </location>
</feature>
<reference evidence="2 3" key="1">
    <citation type="submission" date="2020-12" db="EMBL/GenBank/DDBJ databases">
        <title>Whole genome sequences of gut porcine anaerobes.</title>
        <authorList>
            <person name="Kubasova T."/>
            <person name="Jahodarova E."/>
            <person name="Rychlik I."/>
        </authorList>
    </citation>
    <scope>NUCLEOTIDE SEQUENCE [LARGE SCALE GENOMIC DNA]</scope>
    <source>
        <strain evidence="2 3">An867</strain>
    </source>
</reference>
<dbReference type="RefSeq" id="WP_235322979.1">
    <property type="nucleotide sequence ID" value="NZ_JAFBIT010000001.1"/>
</dbReference>
<evidence type="ECO:0000256" key="1">
    <source>
        <dbReference type="SAM" id="Phobius"/>
    </source>
</evidence>
<evidence type="ECO:0000313" key="3">
    <source>
        <dbReference type="Proteomes" id="UP001299220"/>
    </source>
</evidence>
<comment type="caution">
    <text evidence="2">The sequence shown here is derived from an EMBL/GenBank/DDBJ whole genome shotgun (WGS) entry which is preliminary data.</text>
</comment>
<keyword evidence="1" id="KW-0812">Transmembrane</keyword>
<organism evidence="2 3">
    <name type="scientific">Anaeromassilibacillus senegalensis</name>
    <dbReference type="NCBI Taxonomy" id="1673717"/>
    <lineage>
        <taxon>Bacteria</taxon>
        <taxon>Bacillati</taxon>
        <taxon>Bacillota</taxon>
        <taxon>Clostridia</taxon>
        <taxon>Eubacteriales</taxon>
        <taxon>Acutalibacteraceae</taxon>
        <taxon>Anaeromassilibacillus</taxon>
    </lineage>
</organism>
<keyword evidence="1" id="KW-1133">Transmembrane helix</keyword>
<keyword evidence="3" id="KW-1185">Reference proteome</keyword>
<sequence>MLYCTKCQTVCEDSTRTCPNCKRSRGLRPVKDNDEVFFMKVSEGEATEISALFESLAIRHRTEQVKAGFSTSVFDSEFVPTDRNIYVEYRDLPRANETLAQEKEDPAPAEEDDMPKGKRMVIQTVSILAFMVIVMLVVFASDFLATLLRELFMK</sequence>
<name>A0ABS9CME0_9FIRM</name>
<protein>
    <recommendedName>
        <fullName evidence="4">Zinc ribbon domain-containing protein</fullName>
    </recommendedName>
</protein>
<dbReference type="Proteomes" id="UP001299220">
    <property type="component" value="Unassembled WGS sequence"/>
</dbReference>
<accession>A0ABS9CME0</accession>
<proteinExistence type="predicted"/>
<dbReference type="EMBL" id="JAFBIT010000001">
    <property type="protein sequence ID" value="MCF2651955.1"/>
    <property type="molecule type" value="Genomic_DNA"/>
</dbReference>
<gene>
    <name evidence="2" type="ORF">JQM67_05015</name>
</gene>
<evidence type="ECO:0000313" key="2">
    <source>
        <dbReference type="EMBL" id="MCF2651955.1"/>
    </source>
</evidence>